<protein>
    <submittedName>
        <fullName evidence="3">PAS domain S-box-containing protein</fullName>
    </submittedName>
</protein>
<dbReference type="Proteomes" id="UP000319514">
    <property type="component" value="Unassembled WGS sequence"/>
</dbReference>
<dbReference type="SUPFAM" id="SSF55785">
    <property type="entry name" value="PYP-like sensor domain (PAS domain)"/>
    <property type="match status" value="1"/>
</dbReference>
<dbReference type="InterPro" id="IPR036457">
    <property type="entry name" value="PPM-type-like_dom_sf"/>
</dbReference>
<dbReference type="SUPFAM" id="SSF55781">
    <property type="entry name" value="GAF domain-like"/>
    <property type="match status" value="1"/>
</dbReference>
<dbReference type="InterPro" id="IPR035965">
    <property type="entry name" value="PAS-like_dom_sf"/>
</dbReference>
<dbReference type="PANTHER" id="PTHR43156">
    <property type="entry name" value="STAGE II SPORULATION PROTEIN E-RELATED"/>
    <property type="match status" value="1"/>
</dbReference>
<name>A0A542ZGR1_9MICO</name>
<comment type="caution">
    <text evidence="3">The sequence shown here is derived from an EMBL/GenBank/DDBJ whole genome shotgun (WGS) entry which is preliminary data.</text>
</comment>
<dbReference type="AlphaFoldDB" id="A0A542ZGR1"/>
<evidence type="ECO:0000313" key="3">
    <source>
        <dbReference type="EMBL" id="TQL59562.1"/>
    </source>
</evidence>
<feature type="domain" description="PAS" evidence="2">
    <location>
        <begin position="1"/>
        <end position="47"/>
    </location>
</feature>
<dbReference type="SMART" id="SM00091">
    <property type="entry name" value="PAS"/>
    <property type="match status" value="1"/>
</dbReference>
<dbReference type="Pfam" id="PF13185">
    <property type="entry name" value="GAF_2"/>
    <property type="match status" value="1"/>
</dbReference>
<dbReference type="SMART" id="SM00065">
    <property type="entry name" value="GAF"/>
    <property type="match status" value="1"/>
</dbReference>
<organism evidence="3 4">
    <name type="scientific">Oryzihumus leptocrescens</name>
    <dbReference type="NCBI Taxonomy" id="297536"/>
    <lineage>
        <taxon>Bacteria</taxon>
        <taxon>Bacillati</taxon>
        <taxon>Actinomycetota</taxon>
        <taxon>Actinomycetes</taxon>
        <taxon>Micrococcales</taxon>
        <taxon>Intrasporangiaceae</taxon>
        <taxon>Oryzihumus</taxon>
    </lineage>
</organism>
<dbReference type="InterPro" id="IPR052016">
    <property type="entry name" value="Bact_Sigma-Reg"/>
</dbReference>
<dbReference type="Gene3D" id="3.60.40.10">
    <property type="entry name" value="PPM-type phosphatase domain"/>
    <property type="match status" value="1"/>
</dbReference>
<dbReference type="InterPro" id="IPR000014">
    <property type="entry name" value="PAS"/>
</dbReference>
<proteinExistence type="predicted"/>
<dbReference type="Gene3D" id="3.30.450.40">
    <property type="match status" value="1"/>
</dbReference>
<gene>
    <name evidence="3" type="ORF">FB474_0917</name>
</gene>
<dbReference type="PANTHER" id="PTHR43156:SF2">
    <property type="entry name" value="STAGE II SPORULATION PROTEIN E"/>
    <property type="match status" value="1"/>
</dbReference>
<dbReference type="PROSITE" id="PS50112">
    <property type="entry name" value="PAS"/>
    <property type="match status" value="1"/>
</dbReference>
<evidence type="ECO:0000259" key="2">
    <source>
        <dbReference type="PROSITE" id="PS50112"/>
    </source>
</evidence>
<keyword evidence="4" id="KW-1185">Reference proteome</keyword>
<dbReference type="OrthoDB" id="3210173at2"/>
<dbReference type="CDD" id="cd00130">
    <property type="entry name" value="PAS"/>
    <property type="match status" value="1"/>
</dbReference>
<dbReference type="InterPro" id="IPR003018">
    <property type="entry name" value="GAF"/>
</dbReference>
<keyword evidence="1" id="KW-0378">Hydrolase</keyword>
<dbReference type="InterPro" id="IPR013767">
    <property type="entry name" value="PAS_fold"/>
</dbReference>
<dbReference type="Pfam" id="PF07228">
    <property type="entry name" value="SpoIIE"/>
    <property type="match status" value="1"/>
</dbReference>
<evidence type="ECO:0000313" key="4">
    <source>
        <dbReference type="Proteomes" id="UP000319514"/>
    </source>
</evidence>
<sequence>MLQSLPDAVVVADADGRVVHANPAVTELLGLDPDELVGSTLSALMPERLRAAHNKGFARFFATGERRLIGNTVQVPALHRDGREVAVDLTLSVVSRPNGAELVIAVLRDARPQIQLEQQLEVSRHLSATLQVTQALGDSPNAHVAFERMLPALCERLDWDAASLWVPHSADGALVCSGVWRAPGMDVPALRDATVARTFAPGEGLPGAAWQGRRVVVMDDLLDNPRFTRSDAAQRDGLRTGVAFPVMRGTTVLAVCELFSRGTRPVSDELVEVLSSAGRQLGQFLDRLHAEGQARELARTLQQSLLPPRLPDVPGVSLGARFRAGGDGMMVGGDTYDVTALGGGRWMVLIADVCGKGAAAATVTALARYTARAAADGGAGPSAILAAVNAALMHDDQTSPLPYLTAACLLLRPNGSGAEGLVSIAGHPLPVLRRANGTLEDVGEPGLLLGVDPDVTHLELPVELAAGDTLVLHTDGVTEARDAAGRQFGEEGLRSVLSWTAGAGADATAQSVLDAVERHVLASPHGRDDMAVLSIQC</sequence>
<dbReference type="EMBL" id="VFOQ01000001">
    <property type="protein sequence ID" value="TQL59562.1"/>
    <property type="molecule type" value="Genomic_DNA"/>
</dbReference>
<dbReference type="GO" id="GO:0016791">
    <property type="term" value="F:phosphatase activity"/>
    <property type="evidence" value="ECO:0007669"/>
    <property type="project" value="TreeGrafter"/>
</dbReference>
<dbReference type="Gene3D" id="3.30.450.20">
    <property type="entry name" value="PAS domain"/>
    <property type="match status" value="1"/>
</dbReference>
<dbReference type="InterPro" id="IPR001932">
    <property type="entry name" value="PPM-type_phosphatase-like_dom"/>
</dbReference>
<accession>A0A542ZGR1</accession>
<reference evidence="3 4" key="1">
    <citation type="submission" date="2019-06" db="EMBL/GenBank/DDBJ databases">
        <title>Sequencing the genomes of 1000 actinobacteria strains.</title>
        <authorList>
            <person name="Klenk H.-P."/>
        </authorList>
    </citation>
    <scope>NUCLEOTIDE SEQUENCE [LARGE SCALE GENOMIC DNA]</scope>
    <source>
        <strain evidence="3 4">DSM 18082</strain>
    </source>
</reference>
<evidence type="ECO:0000256" key="1">
    <source>
        <dbReference type="ARBA" id="ARBA00022801"/>
    </source>
</evidence>
<dbReference type="GO" id="GO:0006355">
    <property type="term" value="P:regulation of DNA-templated transcription"/>
    <property type="evidence" value="ECO:0007669"/>
    <property type="project" value="InterPro"/>
</dbReference>
<dbReference type="NCBIfam" id="TIGR00229">
    <property type="entry name" value="sensory_box"/>
    <property type="match status" value="1"/>
</dbReference>
<dbReference type="SMART" id="SM00331">
    <property type="entry name" value="PP2C_SIG"/>
    <property type="match status" value="1"/>
</dbReference>
<dbReference type="InterPro" id="IPR029016">
    <property type="entry name" value="GAF-like_dom_sf"/>
</dbReference>
<dbReference type="SUPFAM" id="SSF81606">
    <property type="entry name" value="PP2C-like"/>
    <property type="match status" value="1"/>
</dbReference>
<dbReference type="Pfam" id="PF00989">
    <property type="entry name" value="PAS"/>
    <property type="match status" value="1"/>
</dbReference>